<dbReference type="Gene3D" id="3.30.390.10">
    <property type="entry name" value="Enolase-like, N-terminal domain"/>
    <property type="match status" value="1"/>
</dbReference>
<dbReference type="PANTHER" id="PTHR48080">
    <property type="entry name" value="D-GALACTONATE DEHYDRATASE-RELATED"/>
    <property type="match status" value="1"/>
</dbReference>
<dbReference type="EMBL" id="FNVT01000001">
    <property type="protein sequence ID" value="SEF97090.1"/>
    <property type="molecule type" value="Genomic_DNA"/>
</dbReference>
<dbReference type="Pfam" id="PF02746">
    <property type="entry name" value="MR_MLE_N"/>
    <property type="match status" value="1"/>
</dbReference>
<dbReference type="Pfam" id="PF13378">
    <property type="entry name" value="MR_MLE_C"/>
    <property type="match status" value="1"/>
</dbReference>
<dbReference type="AlphaFoldDB" id="A0A1H5WCI9"/>
<feature type="domain" description="Mandelate racemase/muconate lactonizing enzyme C-terminal" evidence="1">
    <location>
        <begin position="129"/>
        <end position="264"/>
    </location>
</feature>
<keyword evidence="3" id="KW-1185">Reference proteome</keyword>
<name>A0A1H5WCI9_9ACTN</name>
<dbReference type="InterPro" id="IPR029017">
    <property type="entry name" value="Enolase-like_N"/>
</dbReference>
<dbReference type="OrthoDB" id="9802699at2"/>
<dbReference type="SFLD" id="SFLDG00033">
    <property type="entry name" value="mannonate_dehydratase"/>
    <property type="match status" value="1"/>
</dbReference>
<sequence length="409" mass="45462">MKIIAADVIVTSPDRNFVTLKITTDDGITGLGDGTLNGRELSVVSYLADHVVPLLIGRDPHRIEDTWQFLYRSAYWRRGPVTMAAIAAVDVALWDIKAKAAGMPLYQLLGGASRNGIMAYGHASGRDLPELFDSIRRHLDMGYRSIRVQTSVPGINAVYGVAAQPSVDGKRYDYEPAQRTALPAEEDWDTRAYLRHLPGVFEAVRNEFGPELPLLHDGHHRMTPIQAAKLGKALEPYDLFWLEDCTPAENQEALRLVRRHTTTPLAIGEIFNTVWDYQTLIREQLIDYVRSAVTHTGGITAMRKLLDYAAQYQIKSGIHGPTDISPVGMAAALHLDLAIHNFGIQEYMQHGAATNEVFRSSFTFDDGYLHPGELPGIGVELDEKAAAGFPYQPAYLPFNRLQDGTVHDW</sequence>
<dbReference type="Proteomes" id="UP000236732">
    <property type="component" value="Unassembled WGS sequence"/>
</dbReference>
<dbReference type="InterPro" id="IPR018110">
    <property type="entry name" value="Mandel_Rmase/mucon_lact_enz_CS"/>
</dbReference>
<reference evidence="2 3" key="1">
    <citation type="submission" date="2016-10" db="EMBL/GenBank/DDBJ databases">
        <authorList>
            <person name="de Groot N.N."/>
        </authorList>
    </citation>
    <scope>NUCLEOTIDE SEQUENCE [LARGE SCALE GENOMIC DNA]</scope>
    <source>
        <strain evidence="2 3">CGMCC 4.7037</strain>
    </source>
</reference>
<dbReference type="SMART" id="SM00922">
    <property type="entry name" value="MR_MLE"/>
    <property type="match status" value="1"/>
</dbReference>
<dbReference type="NCBIfam" id="NF011654">
    <property type="entry name" value="PRK15072.1"/>
    <property type="match status" value="1"/>
</dbReference>
<dbReference type="GO" id="GO:0009063">
    <property type="term" value="P:amino acid catabolic process"/>
    <property type="evidence" value="ECO:0007669"/>
    <property type="project" value="InterPro"/>
</dbReference>
<dbReference type="PANTHER" id="PTHR48080:SF6">
    <property type="entry name" value="STARVATION-SENSING PROTEIN RSPA"/>
    <property type="match status" value="1"/>
</dbReference>
<dbReference type="Gene3D" id="3.20.20.120">
    <property type="entry name" value="Enolase-like C-terminal domain"/>
    <property type="match status" value="1"/>
</dbReference>
<protein>
    <submittedName>
        <fullName evidence="2">Mannonate dehydratase</fullName>
    </submittedName>
</protein>
<dbReference type="GO" id="GO:0008927">
    <property type="term" value="F:mannonate dehydratase activity"/>
    <property type="evidence" value="ECO:0007669"/>
    <property type="project" value="UniProtKB-ARBA"/>
</dbReference>
<dbReference type="SUPFAM" id="SSF51604">
    <property type="entry name" value="Enolase C-terminal domain-like"/>
    <property type="match status" value="1"/>
</dbReference>
<dbReference type="NCBIfam" id="NF043051">
    <property type="entry name" value="ManoateDhtManD"/>
    <property type="match status" value="1"/>
</dbReference>
<dbReference type="InterPro" id="IPR034593">
    <property type="entry name" value="DgoD-like"/>
</dbReference>
<gene>
    <name evidence="2" type="ORF">SAMN05444920_1011139</name>
</gene>
<dbReference type="SUPFAM" id="SSF54826">
    <property type="entry name" value="Enolase N-terminal domain-like"/>
    <property type="match status" value="1"/>
</dbReference>
<evidence type="ECO:0000313" key="3">
    <source>
        <dbReference type="Proteomes" id="UP000236732"/>
    </source>
</evidence>
<dbReference type="RefSeq" id="WP_103954603.1">
    <property type="nucleotide sequence ID" value="NZ_FNVT01000001.1"/>
</dbReference>
<dbReference type="InterPro" id="IPR034589">
    <property type="entry name" value="D-mannonate_dehydratase-like"/>
</dbReference>
<dbReference type="InterPro" id="IPR029065">
    <property type="entry name" value="Enolase_C-like"/>
</dbReference>
<dbReference type="GO" id="GO:0000287">
    <property type="term" value="F:magnesium ion binding"/>
    <property type="evidence" value="ECO:0007669"/>
    <property type="project" value="UniProtKB-ARBA"/>
</dbReference>
<dbReference type="InterPro" id="IPR013341">
    <property type="entry name" value="Mandelate_racemase_N_dom"/>
</dbReference>
<dbReference type="GO" id="GO:0016052">
    <property type="term" value="P:carbohydrate catabolic process"/>
    <property type="evidence" value="ECO:0007669"/>
    <property type="project" value="UniProtKB-ARBA"/>
</dbReference>
<organism evidence="2 3">
    <name type="scientific">Nonomuraea solani</name>
    <dbReference type="NCBI Taxonomy" id="1144553"/>
    <lineage>
        <taxon>Bacteria</taxon>
        <taxon>Bacillati</taxon>
        <taxon>Actinomycetota</taxon>
        <taxon>Actinomycetes</taxon>
        <taxon>Streptosporangiales</taxon>
        <taxon>Streptosporangiaceae</taxon>
        <taxon>Nonomuraea</taxon>
    </lineage>
</organism>
<dbReference type="SFLD" id="SFLDS00001">
    <property type="entry name" value="Enolase"/>
    <property type="match status" value="1"/>
</dbReference>
<accession>A0A1H5WCI9</accession>
<proteinExistence type="predicted"/>
<dbReference type="InterPro" id="IPR036849">
    <property type="entry name" value="Enolase-like_C_sf"/>
</dbReference>
<dbReference type="InterPro" id="IPR013342">
    <property type="entry name" value="Mandelate_racemase_C"/>
</dbReference>
<dbReference type="PROSITE" id="PS00908">
    <property type="entry name" value="MR_MLE_1"/>
    <property type="match status" value="1"/>
</dbReference>
<evidence type="ECO:0000313" key="2">
    <source>
        <dbReference type="EMBL" id="SEF97090.1"/>
    </source>
</evidence>
<evidence type="ECO:0000259" key="1">
    <source>
        <dbReference type="SMART" id="SM00922"/>
    </source>
</evidence>